<dbReference type="Proteomes" id="UP001151760">
    <property type="component" value="Unassembled WGS sequence"/>
</dbReference>
<protein>
    <submittedName>
        <fullName evidence="1">Uncharacterized protein</fullName>
    </submittedName>
</protein>
<proteinExistence type="predicted"/>
<organism evidence="1 2">
    <name type="scientific">Tanacetum coccineum</name>
    <dbReference type="NCBI Taxonomy" id="301880"/>
    <lineage>
        <taxon>Eukaryota</taxon>
        <taxon>Viridiplantae</taxon>
        <taxon>Streptophyta</taxon>
        <taxon>Embryophyta</taxon>
        <taxon>Tracheophyta</taxon>
        <taxon>Spermatophyta</taxon>
        <taxon>Magnoliopsida</taxon>
        <taxon>eudicotyledons</taxon>
        <taxon>Gunneridae</taxon>
        <taxon>Pentapetalae</taxon>
        <taxon>asterids</taxon>
        <taxon>campanulids</taxon>
        <taxon>Asterales</taxon>
        <taxon>Asteraceae</taxon>
        <taxon>Asteroideae</taxon>
        <taxon>Anthemideae</taxon>
        <taxon>Anthemidinae</taxon>
        <taxon>Tanacetum</taxon>
    </lineage>
</organism>
<comment type="caution">
    <text evidence="1">The sequence shown here is derived from an EMBL/GenBank/DDBJ whole genome shotgun (WGS) entry which is preliminary data.</text>
</comment>
<keyword evidence="2" id="KW-1185">Reference proteome</keyword>
<evidence type="ECO:0000313" key="2">
    <source>
        <dbReference type="Proteomes" id="UP001151760"/>
    </source>
</evidence>
<sequence>MGQMLFPSSVPDTELVLYPLQDKLTSREELGLICFQTIPPILQSLVFRAEHLEGNSLSDYSLSDLEMLKVINT</sequence>
<gene>
    <name evidence="1" type="ORF">Tco_0726813</name>
</gene>
<name>A0ABQ4YJ51_9ASTR</name>
<dbReference type="EMBL" id="BQNB010010412">
    <property type="protein sequence ID" value="GJS76932.1"/>
    <property type="molecule type" value="Genomic_DNA"/>
</dbReference>
<accession>A0ABQ4YJ51</accession>
<reference evidence="1" key="2">
    <citation type="submission" date="2022-01" db="EMBL/GenBank/DDBJ databases">
        <authorList>
            <person name="Yamashiro T."/>
            <person name="Shiraishi A."/>
            <person name="Satake H."/>
            <person name="Nakayama K."/>
        </authorList>
    </citation>
    <scope>NUCLEOTIDE SEQUENCE</scope>
</reference>
<reference evidence="1" key="1">
    <citation type="journal article" date="2022" name="Int. J. Mol. Sci.">
        <title>Draft Genome of Tanacetum Coccineum: Genomic Comparison of Closely Related Tanacetum-Family Plants.</title>
        <authorList>
            <person name="Yamashiro T."/>
            <person name="Shiraishi A."/>
            <person name="Nakayama K."/>
            <person name="Satake H."/>
        </authorList>
    </citation>
    <scope>NUCLEOTIDE SEQUENCE</scope>
</reference>
<evidence type="ECO:0000313" key="1">
    <source>
        <dbReference type="EMBL" id="GJS76932.1"/>
    </source>
</evidence>